<dbReference type="PANTHER" id="PTHR47478">
    <property type="match status" value="1"/>
</dbReference>
<dbReference type="Gene3D" id="3.40.50.1000">
    <property type="entry name" value="HAD superfamily/HAD-like"/>
    <property type="match status" value="1"/>
</dbReference>
<dbReference type="SUPFAM" id="SSF56784">
    <property type="entry name" value="HAD-like"/>
    <property type="match status" value="1"/>
</dbReference>
<evidence type="ECO:0000313" key="1">
    <source>
        <dbReference type="EMBL" id="NBD25999.1"/>
    </source>
</evidence>
<dbReference type="EMBL" id="JAAAMV010000017">
    <property type="protein sequence ID" value="NBD25999.1"/>
    <property type="molecule type" value="Genomic_DNA"/>
</dbReference>
<dbReference type="InterPro" id="IPR052550">
    <property type="entry name" value="Pyrimidine_5'-ntase_YjjG"/>
</dbReference>
<dbReference type="SFLD" id="SFLDS00003">
    <property type="entry name" value="Haloacid_Dehalogenase"/>
    <property type="match status" value="1"/>
</dbReference>
<dbReference type="Pfam" id="PF00702">
    <property type="entry name" value="Hydrolase"/>
    <property type="match status" value="1"/>
</dbReference>
<accession>A0ABW9XTM1</accession>
<dbReference type="PRINTS" id="PR00413">
    <property type="entry name" value="HADHALOGNASE"/>
</dbReference>
<sequence length="237" mass="27245">MYKAILFDLDNTLLDYDASELDAMRRTIRHHGLHEREDFRWETFRTVYAPINWTYWIERGERQLHISQVLEYSFRDTLAQLGHDSTVSAELATTYWELFCSSCHFMNGTEELLLRLHGRVELGVISNGIGLAQRGRLATGGILHYFPHLFISDEVGIGKPNRLIFDKAVDALGVPRSEILFVGDSLKDDYEGARAAELDFCYYNPRRDPFQDGISPAYTIHDLFELHGIISGEEGQR</sequence>
<dbReference type="PANTHER" id="PTHR47478:SF1">
    <property type="entry name" value="PYRIMIDINE 5'-NUCLEOTIDASE YJJG"/>
    <property type="match status" value="1"/>
</dbReference>
<dbReference type="InterPro" id="IPR006439">
    <property type="entry name" value="HAD-SF_hydro_IA"/>
</dbReference>
<comment type="caution">
    <text evidence="1">The sequence shown here is derived from an EMBL/GenBank/DDBJ whole genome shotgun (WGS) entry which is preliminary data.</text>
</comment>
<dbReference type="GO" id="GO:0016787">
    <property type="term" value="F:hydrolase activity"/>
    <property type="evidence" value="ECO:0007669"/>
    <property type="project" value="UniProtKB-KW"/>
</dbReference>
<dbReference type="RefSeq" id="WP_161744783.1">
    <property type="nucleotide sequence ID" value="NZ_JAAAMV010000017.1"/>
</dbReference>
<dbReference type="Proteomes" id="UP000665561">
    <property type="component" value="Unassembled WGS sequence"/>
</dbReference>
<dbReference type="NCBIfam" id="TIGR01549">
    <property type="entry name" value="HAD-SF-IA-v1"/>
    <property type="match status" value="1"/>
</dbReference>
<keyword evidence="1" id="KW-0378">Hydrolase</keyword>
<proteinExistence type="predicted"/>
<dbReference type="InterPro" id="IPR023214">
    <property type="entry name" value="HAD_sf"/>
</dbReference>
<gene>
    <name evidence="1" type="ORF">GT019_19165</name>
</gene>
<organism evidence="1 2">
    <name type="scientific">Paenibacillus glycinis</name>
    <dbReference type="NCBI Taxonomy" id="2697035"/>
    <lineage>
        <taxon>Bacteria</taxon>
        <taxon>Bacillati</taxon>
        <taxon>Bacillota</taxon>
        <taxon>Bacilli</taxon>
        <taxon>Bacillales</taxon>
        <taxon>Paenibacillaceae</taxon>
        <taxon>Paenibacillus</taxon>
    </lineage>
</organism>
<name>A0ABW9XTM1_9BACL</name>
<dbReference type="InterPro" id="IPR036412">
    <property type="entry name" value="HAD-like_sf"/>
</dbReference>
<evidence type="ECO:0000313" key="2">
    <source>
        <dbReference type="Proteomes" id="UP000665561"/>
    </source>
</evidence>
<protein>
    <submittedName>
        <fullName evidence="1">HAD-IA family hydrolase</fullName>
    </submittedName>
</protein>
<reference evidence="1 2" key="1">
    <citation type="submission" date="2020-01" db="EMBL/GenBank/DDBJ databases">
        <title>Paenibacillus soybeanensis sp. nov. isolated from the nodules of soybean (Glycine max(L.) Merr).</title>
        <authorList>
            <person name="Wang H."/>
        </authorList>
    </citation>
    <scope>NUCLEOTIDE SEQUENCE [LARGE SCALE GENOMIC DNA]</scope>
    <source>
        <strain evidence="1 2">T1</strain>
    </source>
</reference>
<dbReference type="SFLD" id="SFLDG01129">
    <property type="entry name" value="C1.5:_HAD__Beta-PGM__Phosphata"/>
    <property type="match status" value="1"/>
</dbReference>
<keyword evidence="2" id="KW-1185">Reference proteome</keyword>
<dbReference type="Gene3D" id="1.10.150.240">
    <property type="entry name" value="Putative phosphatase, domain 2"/>
    <property type="match status" value="1"/>
</dbReference>
<dbReference type="InterPro" id="IPR023198">
    <property type="entry name" value="PGP-like_dom2"/>
</dbReference>